<organism evidence="10 11">
    <name type="scientific">Daphnia galeata</name>
    <dbReference type="NCBI Taxonomy" id="27404"/>
    <lineage>
        <taxon>Eukaryota</taxon>
        <taxon>Metazoa</taxon>
        <taxon>Ecdysozoa</taxon>
        <taxon>Arthropoda</taxon>
        <taxon>Crustacea</taxon>
        <taxon>Branchiopoda</taxon>
        <taxon>Diplostraca</taxon>
        <taxon>Cladocera</taxon>
        <taxon>Anomopoda</taxon>
        <taxon>Daphniidae</taxon>
        <taxon>Daphnia</taxon>
    </lineage>
</organism>
<dbReference type="Proteomes" id="UP000789390">
    <property type="component" value="Unassembled WGS sequence"/>
</dbReference>
<dbReference type="PANTHER" id="PTHR21569">
    <property type="entry name" value="RIBOSOMAL PROTEIN S9"/>
    <property type="match status" value="1"/>
</dbReference>
<evidence type="ECO:0000256" key="2">
    <source>
        <dbReference type="ARBA" id="ARBA00005251"/>
    </source>
</evidence>
<dbReference type="GO" id="GO:0005763">
    <property type="term" value="C:mitochondrial small ribosomal subunit"/>
    <property type="evidence" value="ECO:0007669"/>
    <property type="project" value="TreeGrafter"/>
</dbReference>
<dbReference type="InterPro" id="IPR000754">
    <property type="entry name" value="Ribosomal_uS9"/>
</dbReference>
<dbReference type="Pfam" id="PF00380">
    <property type="entry name" value="Ribosomal_S9"/>
    <property type="match status" value="1"/>
</dbReference>
<dbReference type="FunFam" id="3.30.230.10:FF:000035">
    <property type="entry name" value="28S ribosomal protein S9, mitochondrial"/>
    <property type="match status" value="1"/>
</dbReference>
<evidence type="ECO:0000256" key="5">
    <source>
        <dbReference type="ARBA" id="ARBA00023128"/>
    </source>
</evidence>
<keyword evidence="11" id="KW-1185">Reference proteome</keyword>
<comment type="subcellular location">
    <subcellularLocation>
        <location evidence="1">Mitochondrion</location>
    </subcellularLocation>
</comment>
<dbReference type="InterPro" id="IPR014721">
    <property type="entry name" value="Ribsml_uS5_D2-typ_fold_subgr"/>
</dbReference>
<comment type="similarity">
    <text evidence="2">Belongs to the universal ribosomal protein uS9 family.</text>
</comment>
<dbReference type="OrthoDB" id="10254627at2759"/>
<dbReference type="AlphaFoldDB" id="A0A8J2RAP4"/>
<sequence length="394" mass="45791">MAVLREVLIFNLKCFRGVRSYFCPSPVFQCSSLSLNNASSNVRNLDFEQSDTKKISKAMKSYMERAKVHDNFIKDQLHQYNLGKRHLANMMGKDPEFFTQKDVDEAIRYLFPSGLFDPRARPMMKHPDEIYPKRKAAEFDMNGRPFHSLFYTSKPNYYNLMHDLAVKFKELDRHEDRMISRGIRDQKPSELFLFGSDWIPKEKIESVLLEILTDAQYSNLIKTLERFTQHPYAIKEKNFVMQFRHQLAAQTEIQQVPELMKDESNRPYTTFSARRKKSTATVKVIGQGTGLLSINGKDIHYFERKQHKEQVIFPLEFCNVLGKVDVVATCEGNGFSGKVGAIRLGIAMCLRSFVDAETTERMRLAGLLSFDPRKRERKKPGQAGARKKFTWKKR</sequence>
<dbReference type="PANTHER" id="PTHR21569:SF1">
    <property type="entry name" value="SMALL RIBOSOMAL SUBUNIT PROTEIN US9M"/>
    <property type="match status" value="1"/>
</dbReference>
<evidence type="ECO:0000256" key="7">
    <source>
        <dbReference type="ARBA" id="ARBA00039318"/>
    </source>
</evidence>
<dbReference type="EMBL" id="CAKKLH010000035">
    <property type="protein sequence ID" value="CAH0100287.1"/>
    <property type="molecule type" value="Genomic_DNA"/>
</dbReference>
<name>A0A8J2RAP4_9CRUS</name>
<evidence type="ECO:0000313" key="11">
    <source>
        <dbReference type="Proteomes" id="UP000789390"/>
    </source>
</evidence>
<keyword evidence="5" id="KW-0496">Mitochondrion</keyword>
<dbReference type="SUPFAM" id="SSF54211">
    <property type="entry name" value="Ribosomal protein S5 domain 2-like"/>
    <property type="match status" value="1"/>
</dbReference>
<protein>
    <recommendedName>
        <fullName evidence="7">Small ribosomal subunit protein uS9m</fullName>
    </recommendedName>
    <alternativeName>
        <fullName evidence="8">28S ribosomal protein S9, mitochondrial</fullName>
    </alternativeName>
</protein>
<dbReference type="GO" id="GO:0003735">
    <property type="term" value="F:structural constituent of ribosome"/>
    <property type="evidence" value="ECO:0007669"/>
    <property type="project" value="InterPro"/>
</dbReference>
<feature type="region of interest" description="Disordered" evidence="9">
    <location>
        <begin position="375"/>
        <end position="394"/>
    </location>
</feature>
<evidence type="ECO:0000256" key="1">
    <source>
        <dbReference type="ARBA" id="ARBA00004173"/>
    </source>
</evidence>
<evidence type="ECO:0000256" key="3">
    <source>
        <dbReference type="ARBA" id="ARBA00022946"/>
    </source>
</evidence>
<dbReference type="GO" id="GO:0006412">
    <property type="term" value="P:translation"/>
    <property type="evidence" value="ECO:0007669"/>
    <property type="project" value="InterPro"/>
</dbReference>
<dbReference type="GO" id="GO:0005743">
    <property type="term" value="C:mitochondrial inner membrane"/>
    <property type="evidence" value="ECO:0007669"/>
    <property type="project" value="UniProtKB-ARBA"/>
</dbReference>
<keyword evidence="6" id="KW-0687">Ribonucleoprotein</keyword>
<keyword evidence="4" id="KW-0689">Ribosomal protein</keyword>
<evidence type="ECO:0000313" key="10">
    <source>
        <dbReference type="EMBL" id="CAH0100287.1"/>
    </source>
</evidence>
<proteinExistence type="inferred from homology"/>
<accession>A0A8J2RAP4</accession>
<evidence type="ECO:0000256" key="6">
    <source>
        <dbReference type="ARBA" id="ARBA00023274"/>
    </source>
</evidence>
<keyword evidence="3" id="KW-0809">Transit peptide</keyword>
<dbReference type="Gene3D" id="3.30.230.10">
    <property type="match status" value="1"/>
</dbReference>
<comment type="caution">
    <text evidence="10">The sequence shown here is derived from an EMBL/GenBank/DDBJ whole genome shotgun (WGS) entry which is preliminary data.</text>
</comment>
<evidence type="ECO:0000256" key="4">
    <source>
        <dbReference type="ARBA" id="ARBA00022980"/>
    </source>
</evidence>
<dbReference type="GO" id="GO:0003723">
    <property type="term" value="F:RNA binding"/>
    <property type="evidence" value="ECO:0007669"/>
    <property type="project" value="TreeGrafter"/>
</dbReference>
<evidence type="ECO:0000256" key="8">
    <source>
        <dbReference type="ARBA" id="ARBA00076042"/>
    </source>
</evidence>
<evidence type="ECO:0000256" key="9">
    <source>
        <dbReference type="SAM" id="MobiDB-lite"/>
    </source>
</evidence>
<reference evidence="10" key="1">
    <citation type="submission" date="2021-11" db="EMBL/GenBank/DDBJ databases">
        <authorList>
            <person name="Schell T."/>
        </authorList>
    </citation>
    <scope>NUCLEOTIDE SEQUENCE</scope>
    <source>
        <strain evidence="10">M5</strain>
    </source>
</reference>
<gene>
    <name evidence="10" type="ORF">DGAL_LOCUS2509</name>
</gene>
<dbReference type="InterPro" id="IPR020568">
    <property type="entry name" value="Ribosomal_Su5_D2-typ_SF"/>
</dbReference>